<feature type="domain" description="Glycosyltransferase 2-like" evidence="2">
    <location>
        <begin position="6"/>
        <end position="162"/>
    </location>
</feature>
<dbReference type="Gene3D" id="3.90.550.10">
    <property type="entry name" value="Spore Coat Polysaccharide Biosynthesis Protein SpsA, Chain A"/>
    <property type="match status" value="1"/>
</dbReference>
<evidence type="ECO:0000256" key="1">
    <source>
        <dbReference type="ARBA" id="ARBA00006739"/>
    </source>
</evidence>
<dbReference type="EMBL" id="JASJEX010000004">
    <property type="protein sequence ID" value="MDJ1130163.1"/>
    <property type="molecule type" value="Genomic_DNA"/>
</dbReference>
<comment type="caution">
    <text evidence="3">The sequence shown here is derived from an EMBL/GenBank/DDBJ whole genome shotgun (WGS) entry which is preliminary data.</text>
</comment>
<organism evidence="3 4">
    <name type="scientific">Kribbibacterium absianum</name>
    <dbReference type="NCBI Taxonomy" id="3044210"/>
    <lineage>
        <taxon>Bacteria</taxon>
        <taxon>Bacillati</taxon>
        <taxon>Actinomycetota</taxon>
        <taxon>Coriobacteriia</taxon>
        <taxon>Coriobacteriales</taxon>
        <taxon>Kribbibacteriaceae</taxon>
        <taxon>Kribbibacterium</taxon>
    </lineage>
</organism>
<evidence type="ECO:0000259" key="2">
    <source>
        <dbReference type="Pfam" id="PF00535"/>
    </source>
</evidence>
<keyword evidence="4" id="KW-1185">Reference proteome</keyword>
<dbReference type="RefSeq" id="WP_283713326.1">
    <property type="nucleotide sequence ID" value="NZ_JASJEW010000003.1"/>
</dbReference>
<dbReference type="Pfam" id="PF00535">
    <property type="entry name" value="Glycos_transf_2"/>
    <property type="match status" value="1"/>
</dbReference>
<dbReference type="InterPro" id="IPR001173">
    <property type="entry name" value="Glyco_trans_2-like"/>
</dbReference>
<evidence type="ECO:0000313" key="4">
    <source>
        <dbReference type="Proteomes" id="UP001431693"/>
    </source>
</evidence>
<dbReference type="InterPro" id="IPR050256">
    <property type="entry name" value="Glycosyltransferase_2"/>
</dbReference>
<reference evidence="3" key="1">
    <citation type="submission" date="2023-05" db="EMBL/GenBank/DDBJ databases">
        <title>[olsenella] sp. nov., isolated from a pig farm feces dump.</title>
        <authorList>
            <person name="Chang Y.-H."/>
        </authorList>
    </citation>
    <scope>NUCLEOTIDE SEQUENCE</scope>
    <source>
        <strain evidence="3">YH-ols2217</strain>
    </source>
</reference>
<proteinExistence type="inferred from homology"/>
<evidence type="ECO:0000313" key="3">
    <source>
        <dbReference type="EMBL" id="MDJ1130163.1"/>
    </source>
</evidence>
<gene>
    <name evidence="3" type="ORF">QJ043_08760</name>
</gene>
<dbReference type="SUPFAM" id="SSF53448">
    <property type="entry name" value="Nucleotide-diphospho-sugar transferases"/>
    <property type="match status" value="1"/>
</dbReference>
<comment type="similarity">
    <text evidence="1">Belongs to the glycosyltransferase 2 family.</text>
</comment>
<accession>A0ABT6ZM78</accession>
<dbReference type="PANTHER" id="PTHR48090:SF7">
    <property type="entry name" value="RFBJ PROTEIN"/>
    <property type="match status" value="1"/>
</dbReference>
<protein>
    <submittedName>
        <fullName evidence="3">Glycosyltransferase family 2 protein</fullName>
    </submittedName>
</protein>
<dbReference type="Proteomes" id="UP001431693">
    <property type="component" value="Unassembled WGS sequence"/>
</dbReference>
<dbReference type="PANTHER" id="PTHR48090">
    <property type="entry name" value="UNDECAPRENYL-PHOSPHATE 4-DEOXY-4-FORMAMIDO-L-ARABINOSE TRANSFERASE-RELATED"/>
    <property type="match status" value="1"/>
</dbReference>
<dbReference type="InterPro" id="IPR029044">
    <property type="entry name" value="Nucleotide-diphossugar_trans"/>
</dbReference>
<name>A0ABT6ZM78_9ACTN</name>
<dbReference type="CDD" id="cd04179">
    <property type="entry name" value="DPM_DPG-synthase_like"/>
    <property type="match status" value="1"/>
</dbReference>
<sequence>MKVLAIVPAYNEEESLERTMTSLQAACPQVDVLVINDGSRDATGEICDRNGYNHLDMPINCGLTAGFQAGIKYALRNGYDAAVQFDADGQHLPEYIPAMAKAMEDEDADIVIASRFLEGDRGHSLRHVGNALISGLIRLTTGVRITDPTSGMRMYRRNLFEDFARGFDIGPEPDSIAILITQDNARVMEVPAQMRDRAAGESYLKPARAIQYMARTCLNILFFQWFK</sequence>